<comment type="caution">
    <text evidence="1">The sequence shown here is derived from an EMBL/GenBank/DDBJ whole genome shotgun (WGS) entry which is preliminary data.</text>
</comment>
<sequence length="189" mass="21612">MVEKMTKKKLYVLHGYTSNRNANWFPWLKQQVEEKMKKQVKVLQLPNADHPKPAEWDQTCSRKISSENGITLVGHSLGCIEALRFLSQHEIKDVNLVLVSGFDEKLHTLPELAEFTEPSINYAEVLPKLKRVVVISALDDDIVPYEYSETLARHLHAKFILMPEGKHFIDAYGTVKLPVVYQELAAMLA</sequence>
<evidence type="ECO:0000313" key="1">
    <source>
        <dbReference type="EMBL" id="KRN05469.1"/>
    </source>
</evidence>
<dbReference type="Pfam" id="PF06821">
    <property type="entry name" value="Ser_hydrolase"/>
    <property type="match status" value="1"/>
</dbReference>
<dbReference type="SUPFAM" id="SSF53474">
    <property type="entry name" value="alpha/beta-Hydrolases"/>
    <property type="match status" value="1"/>
</dbReference>
<dbReference type="PATRIC" id="fig|1423806.3.peg.2061"/>
<keyword evidence="2" id="KW-1185">Reference proteome</keyword>
<dbReference type="eggNOG" id="COG3545">
    <property type="taxonomic scope" value="Bacteria"/>
</dbReference>
<proteinExistence type="predicted"/>
<organism evidence="1 2">
    <name type="scientific">Liquorilactobacillus sucicola DSM 21376 = JCM 15457</name>
    <dbReference type="NCBI Taxonomy" id="1423806"/>
    <lineage>
        <taxon>Bacteria</taxon>
        <taxon>Bacillati</taxon>
        <taxon>Bacillota</taxon>
        <taxon>Bacilli</taxon>
        <taxon>Lactobacillales</taxon>
        <taxon>Lactobacillaceae</taxon>
        <taxon>Liquorilactobacillus</taxon>
    </lineage>
</organism>
<dbReference type="InterPro" id="IPR029058">
    <property type="entry name" value="AB_hydrolase_fold"/>
</dbReference>
<dbReference type="Proteomes" id="UP000050961">
    <property type="component" value="Unassembled WGS sequence"/>
</dbReference>
<dbReference type="Gene3D" id="3.40.50.1820">
    <property type="entry name" value="alpha/beta hydrolase"/>
    <property type="match status" value="1"/>
</dbReference>
<gene>
    <name evidence="1" type="ORF">FD15_GL002024</name>
</gene>
<dbReference type="AlphaFoldDB" id="A0A0R2DYK8"/>
<dbReference type="GO" id="GO:0016787">
    <property type="term" value="F:hydrolase activity"/>
    <property type="evidence" value="ECO:0007669"/>
    <property type="project" value="InterPro"/>
</dbReference>
<protein>
    <submittedName>
        <fullName evidence="1">Esterase</fullName>
    </submittedName>
</protein>
<dbReference type="InterPro" id="IPR010662">
    <property type="entry name" value="RBBP9/YdeN"/>
</dbReference>
<reference evidence="1 2" key="1">
    <citation type="journal article" date="2015" name="Genome Announc.">
        <title>Expanding the biotechnology potential of lactobacilli through comparative genomics of 213 strains and associated genera.</title>
        <authorList>
            <person name="Sun Z."/>
            <person name="Harris H.M."/>
            <person name="McCann A."/>
            <person name="Guo C."/>
            <person name="Argimon S."/>
            <person name="Zhang W."/>
            <person name="Yang X."/>
            <person name="Jeffery I.B."/>
            <person name="Cooney J.C."/>
            <person name="Kagawa T.F."/>
            <person name="Liu W."/>
            <person name="Song Y."/>
            <person name="Salvetti E."/>
            <person name="Wrobel A."/>
            <person name="Rasinkangas P."/>
            <person name="Parkhill J."/>
            <person name="Rea M.C."/>
            <person name="O'Sullivan O."/>
            <person name="Ritari J."/>
            <person name="Douillard F.P."/>
            <person name="Paul Ross R."/>
            <person name="Yang R."/>
            <person name="Briner A.E."/>
            <person name="Felis G.E."/>
            <person name="de Vos W.M."/>
            <person name="Barrangou R."/>
            <person name="Klaenhammer T.R."/>
            <person name="Caufield P.W."/>
            <person name="Cui Y."/>
            <person name="Zhang H."/>
            <person name="O'Toole P.W."/>
        </authorList>
    </citation>
    <scope>NUCLEOTIDE SEQUENCE [LARGE SCALE GENOMIC DNA]</scope>
    <source>
        <strain evidence="1 2">DSM 21376</strain>
    </source>
</reference>
<dbReference type="PANTHER" id="PTHR15394:SF3">
    <property type="entry name" value="SERINE HYDROLASE RBBP9"/>
    <property type="match status" value="1"/>
</dbReference>
<name>A0A0R2DYK8_9LACO</name>
<evidence type="ECO:0000313" key="2">
    <source>
        <dbReference type="Proteomes" id="UP000050961"/>
    </source>
</evidence>
<dbReference type="STRING" id="1423806.FD15_GL002024"/>
<dbReference type="PANTHER" id="PTHR15394">
    <property type="entry name" value="SERINE HYDROLASE RBBP9"/>
    <property type="match status" value="1"/>
</dbReference>
<dbReference type="EMBL" id="AYZF01000017">
    <property type="protein sequence ID" value="KRN05469.1"/>
    <property type="molecule type" value="Genomic_DNA"/>
</dbReference>
<accession>A0A0R2DYK8</accession>